<name>A0A0F4L7T2_9LACO</name>
<dbReference type="InterPro" id="IPR003812">
    <property type="entry name" value="Fido"/>
</dbReference>
<accession>A0A0F4L7T2</accession>
<dbReference type="PROSITE" id="PS51459">
    <property type="entry name" value="FIDO"/>
    <property type="match status" value="1"/>
</dbReference>
<dbReference type="STRING" id="1218493.JF76_14550"/>
<protein>
    <recommendedName>
        <fullName evidence="1">Fido domain-containing protein</fullName>
    </recommendedName>
</protein>
<dbReference type="EMBL" id="JXBY01000022">
    <property type="protein sequence ID" value="KJY54685.1"/>
    <property type="molecule type" value="Genomic_DNA"/>
</dbReference>
<dbReference type="Pfam" id="PF02661">
    <property type="entry name" value="Fic"/>
    <property type="match status" value="1"/>
</dbReference>
<feature type="domain" description="Fido" evidence="1">
    <location>
        <begin position="75"/>
        <end position="219"/>
    </location>
</feature>
<dbReference type="PATRIC" id="fig|1218493.3.peg.1522"/>
<evidence type="ECO:0000313" key="2">
    <source>
        <dbReference type="EMBL" id="KJY54685.1"/>
    </source>
</evidence>
<evidence type="ECO:0000259" key="1">
    <source>
        <dbReference type="PROSITE" id="PS51459"/>
    </source>
</evidence>
<proteinExistence type="predicted"/>
<dbReference type="AlphaFoldDB" id="A0A0F4L7T2"/>
<sequence>MQRFHYKNQEYDGLVIFPFDPNAKDNTMQLNEFAEIIGEGLLTKEKWKPIPTESNRNKIVPNEDGTSIMEIPTLNGLKKLLAIAQPISYLTVKRTCELNFKSQEIFNEESYSGDYYLKEPGIIENLLYRVENSIVFGENRLPTIITKAASLWYTIARYQAFSNGNKRTALLATVDFLQNNFLIFNLGPKTDLEKQLYNVSLKIANDEYSEENVKLFIKDHVIVDFDMLNYLITYVPQFKIIDS</sequence>
<reference evidence="2 3" key="1">
    <citation type="submission" date="2014-12" db="EMBL/GenBank/DDBJ databases">
        <title>Comparative genomics of the lactic acid bacteria isolated from the honey bee gut.</title>
        <authorList>
            <person name="Ellegaard K.M."/>
            <person name="Tamarit D."/>
            <person name="Javelind E."/>
            <person name="Olofsson T."/>
            <person name="Andersson S.G."/>
            <person name="Vasquez A."/>
        </authorList>
    </citation>
    <scope>NUCLEOTIDE SEQUENCE [LARGE SCALE GENOMIC DNA]</scope>
    <source>
        <strain evidence="2 3">Biut2</strain>
    </source>
</reference>
<dbReference type="Proteomes" id="UP000033533">
    <property type="component" value="Unassembled WGS sequence"/>
</dbReference>
<dbReference type="HOGENOM" id="CLU_1141430_0_0_9"/>
<gene>
    <name evidence="2" type="ORF">JF76_14550</name>
</gene>
<evidence type="ECO:0000313" key="3">
    <source>
        <dbReference type="Proteomes" id="UP000033533"/>
    </source>
</evidence>
<dbReference type="Gene3D" id="1.20.120.1870">
    <property type="entry name" value="Fic/DOC protein, Fido domain"/>
    <property type="match status" value="1"/>
</dbReference>
<comment type="caution">
    <text evidence="2">The sequence shown here is derived from an EMBL/GenBank/DDBJ whole genome shotgun (WGS) entry which is preliminary data.</text>
</comment>
<dbReference type="RefSeq" id="WP_052697095.1">
    <property type="nucleotide sequence ID" value="NZ_JBHSZS010000004.1"/>
</dbReference>
<organism evidence="2 3">
    <name type="scientific">Lactobacillus kullabergensis</name>
    <dbReference type="NCBI Taxonomy" id="1218493"/>
    <lineage>
        <taxon>Bacteria</taxon>
        <taxon>Bacillati</taxon>
        <taxon>Bacillota</taxon>
        <taxon>Bacilli</taxon>
        <taxon>Lactobacillales</taxon>
        <taxon>Lactobacillaceae</taxon>
        <taxon>Lactobacillus</taxon>
    </lineage>
</organism>
<dbReference type="InterPro" id="IPR053737">
    <property type="entry name" value="Type_II_TA_Toxin"/>
</dbReference>